<dbReference type="RefSeq" id="WP_152941137.1">
    <property type="nucleotide sequence ID" value="NZ_CP045488.1"/>
</dbReference>
<dbReference type="AlphaFoldDB" id="A0A5P9P492"/>
<dbReference type="KEGG" id="nas:GCU68_09795"/>
<dbReference type="SUPFAM" id="SSF160387">
    <property type="entry name" value="NosL/MerB-like"/>
    <property type="match status" value="1"/>
</dbReference>
<dbReference type="GeneID" id="42301338"/>
<dbReference type="EMBL" id="CP045488">
    <property type="protein sequence ID" value="QFU82797.1"/>
    <property type="molecule type" value="Genomic_DNA"/>
</dbReference>
<dbReference type="Pfam" id="PF05573">
    <property type="entry name" value="NosL"/>
    <property type="match status" value="1"/>
</dbReference>
<sequence>MDEPTATLGTDRQTTRRAVLGGVGAVCLGAIAGCLGEDEASGPEPISIDDDHSCDQCTMVVGNNPGPAGQAHYEDPTEVLDEDRPAQFCSSLCAYTFTFDNESTAEAEAIHLTDYSTVDYEVDSSDDSQTISRHLEAEAFANVSGLTLVADSEVEGAMGSSIIPFSDADEADSFQEEYGGEIYEHDDITQEFVMSLM</sequence>
<evidence type="ECO:0000313" key="2">
    <source>
        <dbReference type="Proteomes" id="UP000326170"/>
    </source>
</evidence>
<organism evidence="1 2">
    <name type="scientific">Natronorubrum aibiense</name>
    <dbReference type="NCBI Taxonomy" id="348826"/>
    <lineage>
        <taxon>Archaea</taxon>
        <taxon>Methanobacteriati</taxon>
        <taxon>Methanobacteriota</taxon>
        <taxon>Stenosarchaea group</taxon>
        <taxon>Halobacteria</taxon>
        <taxon>Halobacteriales</taxon>
        <taxon>Natrialbaceae</taxon>
        <taxon>Natronorubrum</taxon>
    </lineage>
</organism>
<name>A0A5P9P492_9EURY</name>
<dbReference type="Proteomes" id="UP000326170">
    <property type="component" value="Chromosome"/>
</dbReference>
<gene>
    <name evidence="1" type="ORF">GCU68_09795</name>
</gene>
<dbReference type="PANTHER" id="PTHR41247:SF1">
    <property type="entry name" value="HTH-TYPE TRANSCRIPTIONAL REPRESSOR YCNK"/>
    <property type="match status" value="1"/>
</dbReference>
<reference evidence="1 2" key="1">
    <citation type="journal article" date="2007" name="Int. J. Syst. Evol. Microbiol.">
        <title>Natronorubrum sulfidifaciens sp. nov., an extremely haloalkaliphilic archaeon isolated from Aiding salt lake in Xin-Jiang, China.</title>
        <authorList>
            <person name="Cui H.L."/>
            <person name="Tohty D."/>
            <person name="Liu H.C."/>
            <person name="Liu S.J."/>
            <person name="Oren A."/>
            <person name="Zhou P.J."/>
        </authorList>
    </citation>
    <scope>NUCLEOTIDE SEQUENCE [LARGE SCALE GENOMIC DNA]</scope>
    <source>
        <strain evidence="1 2">7-3</strain>
    </source>
</reference>
<dbReference type="Gene3D" id="3.30.70.2050">
    <property type="match status" value="1"/>
</dbReference>
<proteinExistence type="predicted"/>
<protein>
    <submittedName>
        <fullName evidence="1">Nitrous oxide reductase accessory protein NosL</fullName>
    </submittedName>
</protein>
<dbReference type="OrthoDB" id="162738at2157"/>
<accession>A0A5P9P492</accession>
<evidence type="ECO:0000313" key="1">
    <source>
        <dbReference type="EMBL" id="QFU82797.1"/>
    </source>
</evidence>
<dbReference type="InterPro" id="IPR008719">
    <property type="entry name" value="N2O_reductase_NosL"/>
</dbReference>
<keyword evidence="2" id="KW-1185">Reference proteome</keyword>
<dbReference type="PANTHER" id="PTHR41247">
    <property type="entry name" value="HTH-TYPE TRANSCRIPTIONAL REPRESSOR YCNK"/>
    <property type="match status" value="1"/>
</dbReference>